<dbReference type="GO" id="GO:0016491">
    <property type="term" value="F:oxidoreductase activity"/>
    <property type="evidence" value="ECO:0007669"/>
    <property type="project" value="UniProtKB-ARBA"/>
</dbReference>
<dbReference type="RefSeq" id="WP_037481142.1">
    <property type="nucleotide sequence ID" value="NZ_AZRA01000049.1"/>
</dbReference>
<dbReference type="PANTHER" id="PTHR30296:SF0">
    <property type="entry name" value="LACTATE UTILIZATION PROTEIN A"/>
    <property type="match status" value="1"/>
</dbReference>
<dbReference type="eggNOG" id="COG0247">
    <property type="taxonomic scope" value="Bacteria"/>
</dbReference>
<dbReference type="InterPro" id="IPR004017">
    <property type="entry name" value="Cys_rich_dom"/>
</dbReference>
<dbReference type="STRING" id="34103.SAMN05421778_11660"/>
<name>A0A059KN25_9BURK</name>
<dbReference type="Pfam" id="PF02754">
    <property type="entry name" value="CCG"/>
    <property type="match status" value="2"/>
</dbReference>
<proteinExistence type="predicted"/>
<evidence type="ECO:0000313" key="2">
    <source>
        <dbReference type="EMBL" id="KDB52498.1"/>
    </source>
</evidence>
<dbReference type="Proteomes" id="UP000026714">
    <property type="component" value="Unassembled WGS sequence"/>
</dbReference>
<dbReference type="PATRIC" id="fig|1286631.3.peg.1916"/>
<sequence>MPKPSSVYFFATCVVDLMAPQAGMDAIALLRDAGLRVEFPQAQSCCGQPAYTSGYTDEARTVAAAQLDLFPEAWPIVVPSGSCAGMMVHHWPRLFADDSGRLAKARDIGARVVEFSTFVRDVLGLGARLAAAPSSRPVKVALHTSCSARREMGVQVPSRALLDALPGVEVVAQAREAECCGFGGTFSARHPAISGAMVEDKLASVRATGAEVIVSADCGCLLNLHHAAQKRGGCAAGEPRCVHIGSFLRERLGLPGAAQQVTD</sequence>
<dbReference type="EMBL" id="AZRA01000049">
    <property type="protein sequence ID" value="KDB52498.1"/>
    <property type="molecule type" value="Genomic_DNA"/>
</dbReference>
<reference evidence="2 3" key="1">
    <citation type="journal article" date="2014" name="FEMS Microbiol. Ecol.">
        <title>Sphaerotilus natans encrusted with nanoball-shaped Fe(III) oxide minerals formed by nitrate-reducing mixotrophic Fe(II) oxidation.</title>
        <authorList>
            <person name="Park S."/>
            <person name="Kim D.H."/>
            <person name="Lee J.H."/>
            <person name="Hur H.G."/>
        </authorList>
    </citation>
    <scope>NUCLEOTIDE SEQUENCE [LARGE SCALE GENOMIC DNA]</scope>
    <source>
        <strain evidence="2 3">DSM 6575</strain>
    </source>
</reference>
<evidence type="ECO:0000259" key="1">
    <source>
        <dbReference type="Pfam" id="PF02754"/>
    </source>
</evidence>
<dbReference type="PANTHER" id="PTHR30296">
    <property type="entry name" value="UNCHARACTERIZED PROTEIN YKGE"/>
    <property type="match status" value="1"/>
</dbReference>
<dbReference type="GO" id="GO:0005829">
    <property type="term" value="C:cytosol"/>
    <property type="evidence" value="ECO:0007669"/>
    <property type="project" value="TreeGrafter"/>
</dbReference>
<dbReference type="AlphaFoldDB" id="A0A059KN25"/>
<comment type="caution">
    <text evidence="2">The sequence shown here is derived from an EMBL/GenBank/DDBJ whole genome shotgun (WGS) entry which is preliminary data.</text>
</comment>
<protein>
    <recommendedName>
        <fullName evidence="1">Cysteine-rich domain-containing protein</fullName>
    </recommendedName>
</protein>
<feature type="domain" description="Cysteine-rich" evidence="1">
    <location>
        <begin position="7"/>
        <end position="87"/>
    </location>
</feature>
<feature type="domain" description="Cysteine-rich" evidence="1">
    <location>
        <begin position="140"/>
        <end position="224"/>
    </location>
</feature>
<evidence type="ECO:0000313" key="3">
    <source>
        <dbReference type="Proteomes" id="UP000026714"/>
    </source>
</evidence>
<keyword evidence="3" id="KW-1185">Reference proteome</keyword>
<accession>A0A059KN25</accession>
<gene>
    <name evidence="2" type="ORF">X805_19490</name>
</gene>
<organism evidence="2 3">
    <name type="scientific">Sphaerotilus natans subsp. natans DSM 6575</name>
    <dbReference type="NCBI Taxonomy" id="1286631"/>
    <lineage>
        <taxon>Bacteria</taxon>
        <taxon>Pseudomonadati</taxon>
        <taxon>Pseudomonadota</taxon>
        <taxon>Betaproteobacteria</taxon>
        <taxon>Burkholderiales</taxon>
        <taxon>Sphaerotilaceae</taxon>
        <taxon>Sphaerotilus</taxon>
    </lineage>
</organism>